<dbReference type="InterPro" id="IPR001206">
    <property type="entry name" value="Diacylglycerol_kinase_cat_dom"/>
</dbReference>
<name>A0ABV6L2W8_9SPHI</name>
<accession>A0ABV6L2W8</accession>
<dbReference type="PANTHER" id="PTHR30492:SF0">
    <property type="entry name" value="METHYLGLYOXAL SYNTHASE"/>
    <property type="match status" value="1"/>
</dbReference>
<dbReference type="Gene3D" id="2.60.200.40">
    <property type="match status" value="1"/>
</dbReference>
<feature type="domain" description="DAGKc" evidence="1">
    <location>
        <begin position="1"/>
        <end position="130"/>
    </location>
</feature>
<proteinExistence type="predicted"/>
<dbReference type="PANTHER" id="PTHR30492">
    <property type="entry name" value="METHYLGLYOXAL SYNTHASE"/>
    <property type="match status" value="1"/>
</dbReference>
<gene>
    <name evidence="2" type="ORF">ACFFGT_06340</name>
</gene>
<comment type="caution">
    <text evidence="2">The sequence shown here is derived from an EMBL/GenBank/DDBJ whole genome shotgun (WGS) entry which is preliminary data.</text>
</comment>
<dbReference type="PROSITE" id="PS50146">
    <property type="entry name" value="DAGK"/>
    <property type="match status" value="1"/>
</dbReference>
<keyword evidence="2" id="KW-0808">Transferase</keyword>
<evidence type="ECO:0000259" key="1">
    <source>
        <dbReference type="PROSITE" id="PS50146"/>
    </source>
</evidence>
<sequence length="295" mass="32001">MKFKHIHFIINPASGKEEPILSYINKVLDGTGIDWDICLTKRNTSAGSIAKDLIGKTELVAVYGGDGCVTEVAATLHGTNTPMAIIPGGTANVMAKELGIPQETVLALELLKGNAGQLKAIDMGLMNDKPFLLRVNLGIMADMVLQADRELKDNIGQLAYGITAIKTINDAEQVKYKLKIDDKVIEEEAVSLTVTNSGNIGIGDFTLQPGISITDGLLDVILLKDNSFMSILKVAGSALLQNKTDAVQHWQCREVVISMNVNQKFICDDFEQQAKKIKIKVMPASINILIPRNKS</sequence>
<keyword evidence="3" id="KW-1185">Reference proteome</keyword>
<dbReference type="InterPro" id="IPR045540">
    <property type="entry name" value="YegS/DAGK_C"/>
</dbReference>
<organism evidence="2 3">
    <name type="scientific">Mucilaginibacter angelicae</name>
    <dbReference type="NCBI Taxonomy" id="869718"/>
    <lineage>
        <taxon>Bacteria</taxon>
        <taxon>Pseudomonadati</taxon>
        <taxon>Bacteroidota</taxon>
        <taxon>Sphingobacteriia</taxon>
        <taxon>Sphingobacteriales</taxon>
        <taxon>Sphingobacteriaceae</taxon>
        <taxon>Mucilaginibacter</taxon>
    </lineage>
</organism>
<evidence type="ECO:0000313" key="3">
    <source>
        <dbReference type="Proteomes" id="UP001589828"/>
    </source>
</evidence>
<dbReference type="InterPro" id="IPR016064">
    <property type="entry name" value="NAD/diacylglycerol_kinase_sf"/>
</dbReference>
<dbReference type="InterPro" id="IPR017438">
    <property type="entry name" value="ATP-NAD_kinase_N"/>
</dbReference>
<protein>
    <submittedName>
        <fullName evidence="2">Diacylglycerol/lipid kinase family protein</fullName>
        <ecNumber evidence="2">2.7.1.-</ecNumber>
    </submittedName>
</protein>
<dbReference type="EC" id="2.7.1.-" evidence="2"/>
<dbReference type="Gene3D" id="3.40.50.10330">
    <property type="entry name" value="Probable inorganic polyphosphate/atp-NAD kinase, domain 1"/>
    <property type="match status" value="1"/>
</dbReference>
<dbReference type="Pfam" id="PF00781">
    <property type="entry name" value="DAGK_cat"/>
    <property type="match status" value="1"/>
</dbReference>
<dbReference type="NCBIfam" id="TIGR00147">
    <property type="entry name" value="YegS/Rv2252/BmrU family lipid kinase"/>
    <property type="match status" value="1"/>
</dbReference>
<dbReference type="RefSeq" id="WP_377021668.1">
    <property type="nucleotide sequence ID" value="NZ_JBHLTS010000018.1"/>
</dbReference>
<dbReference type="InterPro" id="IPR004363">
    <property type="entry name" value="Methylgl_synth"/>
</dbReference>
<dbReference type="SMART" id="SM00046">
    <property type="entry name" value="DAGKc"/>
    <property type="match status" value="1"/>
</dbReference>
<dbReference type="InterPro" id="IPR005218">
    <property type="entry name" value="Diacylglycerol/lipid_kinase"/>
</dbReference>
<keyword evidence="2" id="KW-0418">Kinase</keyword>
<dbReference type="EMBL" id="JBHLTS010000018">
    <property type="protein sequence ID" value="MFC0513807.1"/>
    <property type="molecule type" value="Genomic_DNA"/>
</dbReference>
<dbReference type="Pfam" id="PF19279">
    <property type="entry name" value="YegS_C"/>
    <property type="match status" value="1"/>
</dbReference>
<dbReference type="GO" id="GO:0016301">
    <property type="term" value="F:kinase activity"/>
    <property type="evidence" value="ECO:0007669"/>
    <property type="project" value="UniProtKB-KW"/>
</dbReference>
<evidence type="ECO:0000313" key="2">
    <source>
        <dbReference type="EMBL" id="MFC0513807.1"/>
    </source>
</evidence>
<reference evidence="2 3" key="1">
    <citation type="submission" date="2024-09" db="EMBL/GenBank/DDBJ databases">
        <authorList>
            <person name="Sun Q."/>
            <person name="Mori K."/>
        </authorList>
    </citation>
    <scope>NUCLEOTIDE SEQUENCE [LARGE SCALE GENOMIC DNA]</scope>
    <source>
        <strain evidence="2 3">NCAIM B.02415</strain>
    </source>
</reference>
<dbReference type="Proteomes" id="UP001589828">
    <property type="component" value="Unassembled WGS sequence"/>
</dbReference>
<dbReference type="SUPFAM" id="SSF111331">
    <property type="entry name" value="NAD kinase/diacylglycerol kinase-like"/>
    <property type="match status" value="1"/>
</dbReference>